<name>A0A916MY07_9BURK</name>
<dbReference type="Pfam" id="PF05013">
    <property type="entry name" value="FGase"/>
    <property type="match status" value="1"/>
</dbReference>
<dbReference type="Proteomes" id="UP000672934">
    <property type="component" value="Unassembled WGS sequence"/>
</dbReference>
<dbReference type="AlphaFoldDB" id="A0A916MY07"/>
<evidence type="ECO:0000313" key="1">
    <source>
        <dbReference type="EMBL" id="CAG2143346.1"/>
    </source>
</evidence>
<gene>
    <name evidence="1" type="ORF">LMG31506_02816</name>
</gene>
<dbReference type="InterPro" id="IPR007709">
    <property type="entry name" value="N-FG_amidohydro"/>
</dbReference>
<dbReference type="RefSeq" id="WP_211947765.1">
    <property type="nucleotide sequence ID" value="NZ_CAJPUY010000009.1"/>
</dbReference>
<keyword evidence="2" id="KW-1185">Reference proteome</keyword>
<dbReference type="Gene3D" id="3.40.630.40">
    <property type="entry name" value="Zn-dependent exopeptidases"/>
    <property type="match status" value="1"/>
</dbReference>
<organism evidence="1 2">
    <name type="scientific">Cupriavidus yeoncheonensis</name>
    <dbReference type="NCBI Taxonomy" id="1462994"/>
    <lineage>
        <taxon>Bacteria</taxon>
        <taxon>Pseudomonadati</taxon>
        <taxon>Pseudomonadota</taxon>
        <taxon>Betaproteobacteria</taxon>
        <taxon>Burkholderiales</taxon>
        <taxon>Burkholderiaceae</taxon>
        <taxon>Cupriavidus</taxon>
    </lineage>
</organism>
<proteinExistence type="predicted"/>
<protein>
    <recommendedName>
        <fullName evidence="3">N-formylglutamate amidohydrolase</fullName>
    </recommendedName>
</protein>
<evidence type="ECO:0008006" key="3">
    <source>
        <dbReference type="Google" id="ProtNLM"/>
    </source>
</evidence>
<sequence length="296" mass="33237">MTEADRNTADSPYQLYQPEGPVSALFLDSPHSATVYPTDFRPDASLPLPLLRQAEDTFVDELYAGAPARGIPLLCAGFPRSYLDANRALEEIDEALLDAPWPGAKQVTAKTRLGKGLVWRVLDTGEAIYDRKLSIEEVQSRINRCYLPYYAQLQKLADHAVAEHGAAWHINCHSMPSQAAQYATEFPGLQHPDFVVGDRDGTTCDKRFTDRVEGVLKDMGYDVWRNHPYKGVEIVRVVGQPQTGRHSLQLEINRKLYMDEAGLSHTAGFAKLRHDLNTMLDELLKFTRSMPARALR</sequence>
<comment type="caution">
    <text evidence="1">The sequence shown here is derived from an EMBL/GenBank/DDBJ whole genome shotgun (WGS) entry which is preliminary data.</text>
</comment>
<evidence type="ECO:0000313" key="2">
    <source>
        <dbReference type="Proteomes" id="UP000672934"/>
    </source>
</evidence>
<dbReference type="EMBL" id="CAJPUY010000009">
    <property type="protein sequence ID" value="CAG2143346.1"/>
    <property type="molecule type" value="Genomic_DNA"/>
</dbReference>
<dbReference type="SUPFAM" id="SSF53187">
    <property type="entry name" value="Zn-dependent exopeptidases"/>
    <property type="match status" value="1"/>
</dbReference>
<reference evidence="1" key="1">
    <citation type="submission" date="2021-03" db="EMBL/GenBank/DDBJ databases">
        <authorList>
            <person name="Peeters C."/>
        </authorList>
    </citation>
    <scope>NUCLEOTIDE SEQUENCE</scope>
    <source>
        <strain evidence="1">LMG 31506</strain>
    </source>
</reference>
<accession>A0A916MY07</accession>